<dbReference type="SMART" id="SM00387">
    <property type="entry name" value="HATPase_c"/>
    <property type="match status" value="1"/>
</dbReference>
<protein>
    <recommendedName>
        <fullName evidence="2">histidine kinase</fullName>
        <ecNumber evidence="2">2.7.13.3</ecNumber>
    </recommendedName>
</protein>
<dbReference type="Gene3D" id="1.10.287.130">
    <property type="match status" value="1"/>
</dbReference>
<sequence>MTTPYPCLEMCPHSPRVIGPAPATILQATREFLDRHPNPSSGSVLLMDLLASLVNLLQCSGGAVWEMTAEPPDQMVPRLLLGIRKPQESETWGMLGFPRMSPADLARLEQLITPVLMGGPPLFLTLRHSDAEQPAQSQMLPVERLLVLPLEYHGVRFGVLLLVNVPELPEPGWPTVLDPLLTACGTLINWSSARPTNPARPGTPFSRFSVRAELPNRQSSLARMAGGFSHDFNNLLTSIMGYAELTLMELPIDSPFVRNLQEILHTSYRAANLTRQLMLLSGRGCFAMMALDIHEQIDRAIDLLRDRISPTIQFRRNYFEANHTIAGDPEALITVFEHLFMNAVEGLGTRPGEIQCSTVWFEELGEEIDWSLPPASPHQPGALVSILDSGIGIPPEHLDFVFDPYFSTKFAGRGLGLAIVWGVMRSHGGGIQIRSKPGHGTQVDLFFPHRYNS</sequence>
<proteinExistence type="predicted"/>
<keyword evidence="8" id="KW-0902">Two-component regulatory system</keyword>
<dbReference type="AlphaFoldDB" id="A0A6C2YS68"/>
<keyword evidence="5" id="KW-0547">Nucleotide-binding</keyword>
<dbReference type="GO" id="GO:0005524">
    <property type="term" value="F:ATP binding"/>
    <property type="evidence" value="ECO:0007669"/>
    <property type="project" value="UniProtKB-KW"/>
</dbReference>
<dbReference type="Pfam" id="PF02518">
    <property type="entry name" value="HATPase_c"/>
    <property type="match status" value="1"/>
</dbReference>
<dbReference type="EMBL" id="LR593887">
    <property type="protein sequence ID" value="VTS05994.1"/>
    <property type="molecule type" value="Genomic_DNA"/>
</dbReference>
<dbReference type="SUPFAM" id="SSF55874">
    <property type="entry name" value="ATPase domain of HSP90 chaperone/DNA topoisomerase II/histidine kinase"/>
    <property type="match status" value="1"/>
</dbReference>
<evidence type="ECO:0000256" key="3">
    <source>
        <dbReference type="ARBA" id="ARBA00022553"/>
    </source>
</evidence>
<dbReference type="EMBL" id="LR586016">
    <property type="protein sequence ID" value="VIP04316.1"/>
    <property type="molecule type" value="Genomic_DNA"/>
</dbReference>
<dbReference type="RefSeq" id="WP_162659414.1">
    <property type="nucleotide sequence ID" value="NZ_LR593887.1"/>
</dbReference>
<accession>A0A6C2YS68</accession>
<dbReference type="PRINTS" id="PR00344">
    <property type="entry name" value="BCTRLSENSOR"/>
</dbReference>
<dbReference type="KEGG" id="tim:GMBLW1_48770"/>
<evidence type="ECO:0000256" key="4">
    <source>
        <dbReference type="ARBA" id="ARBA00022679"/>
    </source>
</evidence>
<dbReference type="PANTHER" id="PTHR43065">
    <property type="entry name" value="SENSOR HISTIDINE KINASE"/>
    <property type="match status" value="1"/>
</dbReference>
<evidence type="ECO:0000256" key="1">
    <source>
        <dbReference type="ARBA" id="ARBA00000085"/>
    </source>
</evidence>
<name>A0A6C2YS68_9BACT</name>
<evidence type="ECO:0000256" key="8">
    <source>
        <dbReference type="ARBA" id="ARBA00023012"/>
    </source>
</evidence>
<dbReference type="InterPro" id="IPR003594">
    <property type="entry name" value="HATPase_dom"/>
</dbReference>
<dbReference type="EC" id="2.7.13.3" evidence="2"/>
<evidence type="ECO:0000313" key="10">
    <source>
        <dbReference type="EMBL" id="VIP04316.1"/>
    </source>
</evidence>
<evidence type="ECO:0000256" key="7">
    <source>
        <dbReference type="ARBA" id="ARBA00022840"/>
    </source>
</evidence>
<gene>
    <name evidence="10" type="ORF">GMBLW1_48770</name>
</gene>
<dbReference type="PANTHER" id="PTHR43065:SF46">
    <property type="entry name" value="C4-DICARBOXYLATE TRANSPORT SENSOR PROTEIN DCTB"/>
    <property type="match status" value="1"/>
</dbReference>
<dbReference type="InterPro" id="IPR036890">
    <property type="entry name" value="HATPase_C_sf"/>
</dbReference>
<dbReference type="InParanoid" id="A0A6C2YS68"/>
<dbReference type="InterPro" id="IPR004358">
    <property type="entry name" value="Sig_transdc_His_kin-like_C"/>
</dbReference>
<dbReference type="Pfam" id="PF00512">
    <property type="entry name" value="HisKA"/>
    <property type="match status" value="1"/>
</dbReference>
<comment type="catalytic activity">
    <reaction evidence="1">
        <text>ATP + protein L-histidine = ADP + protein N-phospho-L-histidine.</text>
        <dbReference type="EC" id="2.7.13.3"/>
    </reaction>
</comment>
<dbReference type="SUPFAM" id="SSF47384">
    <property type="entry name" value="Homodimeric domain of signal transducing histidine kinase"/>
    <property type="match status" value="1"/>
</dbReference>
<keyword evidence="7" id="KW-0067">ATP-binding</keyword>
<dbReference type="InterPro" id="IPR005467">
    <property type="entry name" value="His_kinase_dom"/>
</dbReference>
<dbReference type="PROSITE" id="PS50109">
    <property type="entry name" value="HIS_KIN"/>
    <property type="match status" value="1"/>
</dbReference>
<dbReference type="CDD" id="cd00082">
    <property type="entry name" value="HisKA"/>
    <property type="match status" value="1"/>
</dbReference>
<organism evidence="10">
    <name type="scientific">Tuwongella immobilis</name>
    <dbReference type="NCBI Taxonomy" id="692036"/>
    <lineage>
        <taxon>Bacteria</taxon>
        <taxon>Pseudomonadati</taxon>
        <taxon>Planctomycetota</taxon>
        <taxon>Planctomycetia</taxon>
        <taxon>Gemmatales</taxon>
        <taxon>Gemmataceae</taxon>
        <taxon>Tuwongella</taxon>
    </lineage>
</organism>
<dbReference type="InterPro" id="IPR036097">
    <property type="entry name" value="HisK_dim/P_sf"/>
</dbReference>
<dbReference type="SMART" id="SM00388">
    <property type="entry name" value="HisKA"/>
    <property type="match status" value="1"/>
</dbReference>
<keyword evidence="6 10" id="KW-0418">Kinase</keyword>
<keyword evidence="11" id="KW-1185">Reference proteome</keyword>
<dbReference type="Proteomes" id="UP000464378">
    <property type="component" value="Chromosome"/>
</dbReference>
<evidence type="ECO:0000256" key="2">
    <source>
        <dbReference type="ARBA" id="ARBA00012438"/>
    </source>
</evidence>
<dbReference type="InterPro" id="IPR003661">
    <property type="entry name" value="HisK_dim/P_dom"/>
</dbReference>
<keyword evidence="3" id="KW-0597">Phosphoprotein</keyword>
<keyword evidence="4" id="KW-0808">Transferase</keyword>
<evidence type="ECO:0000259" key="9">
    <source>
        <dbReference type="PROSITE" id="PS50109"/>
    </source>
</evidence>
<feature type="domain" description="Histidine kinase" evidence="9">
    <location>
        <begin position="227"/>
        <end position="451"/>
    </location>
</feature>
<evidence type="ECO:0000256" key="6">
    <source>
        <dbReference type="ARBA" id="ARBA00022777"/>
    </source>
</evidence>
<reference evidence="10" key="1">
    <citation type="submission" date="2019-04" db="EMBL/GenBank/DDBJ databases">
        <authorList>
            <consortium name="Science for Life Laboratories"/>
        </authorList>
    </citation>
    <scope>NUCLEOTIDE SEQUENCE</scope>
    <source>
        <strain evidence="10">MBLW1</strain>
    </source>
</reference>
<dbReference type="Gene3D" id="3.30.565.10">
    <property type="entry name" value="Histidine kinase-like ATPase, C-terminal domain"/>
    <property type="match status" value="1"/>
</dbReference>
<evidence type="ECO:0000313" key="11">
    <source>
        <dbReference type="Proteomes" id="UP000464378"/>
    </source>
</evidence>
<dbReference type="GO" id="GO:0000155">
    <property type="term" value="F:phosphorelay sensor kinase activity"/>
    <property type="evidence" value="ECO:0007669"/>
    <property type="project" value="InterPro"/>
</dbReference>
<evidence type="ECO:0000256" key="5">
    <source>
        <dbReference type="ARBA" id="ARBA00022741"/>
    </source>
</evidence>